<dbReference type="HAMAP" id="MF_01103">
    <property type="entry name" value="UPF0291"/>
    <property type="match status" value="1"/>
</dbReference>
<dbReference type="STRING" id="1121301.SAMN02745912_01159"/>
<evidence type="ECO:0000313" key="3">
    <source>
        <dbReference type="EMBL" id="SHJ81091.1"/>
    </source>
</evidence>
<comment type="subcellular location">
    <subcellularLocation>
        <location evidence="2">Cytoplasm</location>
    </subcellularLocation>
</comment>
<reference evidence="4" key="1">
    <citation type="submission" date="2016-11" db="EMBL/GenBank/DDBJ databases">
        <authorList>
            <person name="Varghese N."/>
            <person name="Submissions S."/>
        </authorList>
    </citation>
    <scope>NUCLEOTIDE SEQUENCE [LARGE SCALE GENOMIC DNA]</scope>
    <source>
        <strain evidence="4">DSM 15212 / CIP 107654 / DViRD3</strain>
    </source>
</reference>
<dbReference type="Proteomes" id="UP000184465">
    <property type="component" value="Unassembled WGS sequence"/>
</dbReference>
<dbReference type="AlphaFoldDB" id="A0A1M6MCA8"/>
<dbReference type="EMBL" id="FRAG01000010">
    <property type="protein sequence ID" value="SHJ81091.1"/>
    <property type="molecule type" value="Genomic_DNA"/>
</dbReference>
<sequence>MLSKDKLDRINFLAKKAKTEGLTNLEKQEQKKLREEYLKVFRKNFRKQLECIEFQD</sequence>
<dbReference type="PANTHER" id="PTHR37300:SF1">
    <property type="entry name" value="UPF0291 PROTEIN YNZC"/>
    <property type="match status" value="1"/>
</dbReference>
<dbReference type="SUPFAM" id="SSF158221">
    <property type="entry name" value="YnzC-like"/>
    <property type="match status" value="1"/>
</dbReference>
<name>A0A1M6MCA8_PARC5</name>
<dbReference type="InterPro" id="IPR009242">
    <property type="entry name" value="DUF896"/>
</dbReference>
<evidence type="ECO:0000256" key="2">
    <source>
        <dbReference type="HAMAP-Rule" id="MF_01103"/>
    </source>
</evidence>
<dbReference type="GO" id="GO:0005737">
    <property type="term" value="C:cytoplasm"/>
    <property type="evidence" value="ECO:0007669"/>
    <property type="project" value="UniProtKB-SubCell"/>
</dbReference>
<gene>
    <name evidence="3" type="ORF">SAMN02745912_01159</name>
</gene>
<evidence type="ECO:0000313" key="4">
    <source>
        <dbReference type="Proteomes" id="UP000184465"/>
    </source>
</evidence>
<dbReference type="Gene3D" id="1.10.287.540">
    <property type="entry name" value="Helix hairpin bin"/>
    <property type="match status" value="1"/>
</dbReference>
<dbReference type="PANTHER" id="PTHR37300">
    <property type="entry name" value="UPF0291 PROTEIN CBO2609/CLC_2481"/>
    <property type="match status" value="1"/>
</dbReference>
<keyword evidence="1 2" id="KW-0963">Cytoplasm</keyword>
<organism evidence="3 4">
    <name type="scientific">Paramaledivibacter caminithermalis (strain DSM 15212 / CIP 107654 / DViRD3)</name>
    <name type="common">Clostridium caminithermale</name>
    <dbReference type="NCBI Taxonomy" id="1121301"/>
    <lineage>
        <taxon>Bacteria</taxon>
        <taxon>Bacillati</taxon>
        <taxon>Bacillota</taxon>
        <taxon>Clostridia</taxon>
        <taxon>Peptostreptococcales</taxon>
        <taxon>Caminicellaceae</taxon>
        <taxon>Paramaledivibacter</taxon>
    </lineage>
</organism>
<protein>
    <recommendedName>
        <fullName evidence="2">UPF0291 protein SAMN02745912_01159</fullName>
    </recommendedName>
</protein>
<accession>A0A1M6MCA8</accession>
<comment type="similarity">
    <text evidence="2">Belongs to the UPF0291 family.</text>
</comment>
<dbReference type="Pfam" id="PF05979">
    <property type="entry name" value="DUF896"/>
    <property type="match status" value="1"/>
</dbReference>
<keyword evidence="4" id="KW-1185">Reference proteome</keyword>
<evidence type="ECO:0000256" key="1">
    <source>
        <dbReference type="ARBA" id="ARBA00022490"/>
    </source>
</evidence>
<dbReference type="RefSeq" id="WP_073147870.1">
    <property type="nucleotide sequence ID" value="NZ_FRAG01000010.1"/>
</dbReference>
<proteinExistence type="inferred from homology"/>